<protein>
    <submittedName>
        <fullName evidence="3">Transposase</fullName>
    </submittedName>
</protein>
<name>A0A429X110_SIMTE</name>
<evidence type="ECO:0000256" key="1">
    <source>
        <dbReference type="SAM" id="MobiDB-lite"/>
    </source>
</evidence>
<dbReference type="InterPro" id="IPR002559">
    <property type="entry name" value="Transposase_11"/>
</dbReference>
<dbReference type="GO" id="GO:0003677">
    <property type="term" value="F:DNA binding"/>
    <property type="evidence" value="ECO:0007669"/>
    <property type="project" value="InterPro"/>
</dbReference>
<sequence>MKPVFVSHKEYQNFVMDQLQTHYSGGILTLVNKDWPVITKLWITNLSDITVRLSDVYGARGPEPRDPASMLRSYLLLLLTNPTMSITEWVDELHRVPLYAILSGFEPGDTPGVGTFHDFFARLWASDKKNVTHKKKSKKSRKKKAKKGKKGEKAPTKPGRVQRLVEWVIPRLDQKKELPSDRLFDFFQSQILTISAKLGLLGNVDQLNVAGDGTPVVTGSHIRSKPTCNCRAQGIANCKHGRKYSQPDCDSGWDSHREKYFNGYHLYMINACDSPYDLPLYPRLNLASCHDSVSFVVSWAEFSQRFNLGAVDKMLLDAAHDAEAIYQLLDQKRVEPIIDLNKRAKKNLETDEDIQISPEGVPICPIGKKMKPNGYDHTQNRQKWRCPLACGTKNTCENPCSTAKYGRTYHTKSKDNLRLFPKTSRETDKWKLIYKRRTSVERSNKREKIDYHLEAGNHRSTMMWYIRIFGIMMCQHIDAWYTHQEDELRFLKDHIFAQIA</sequence>
<feature type="region of interest" description="Disordered" evidence="1">
    <location>
        <begin position="130"/>
        <end position="158"/>
    </location>
</feature>
<dbReference type="GO" id="GO:0004803">
    <property type="term" value="F:transposase activity"/>
    <property type="evidence" value="ECO:0007669"/>
    <property type="project" value="InterPro"/>
</dbReference>
<evidence type="ECO:0000313" key="4">
    <source>
        <dbReference type="Proteomes" id="UP000287296"/>
    </source>
</evidence>
<feature type="compositionally biased region" description="Basic residues" evidence="1">
    <location>
        <begin position="131"/>
        <end position="150"/>
    </location>
</feature>
<evidence type="ECO:0000313" key="3">
    <source>
        <dbReference type="EMBL" id="RST56905.1"/>
    </source>
</evidence>
<dbReference type="EMBL" id="QYTW02000059">
    <property type="protein sequence ID" value="RST56905.1"/>
    <property type="molecule type" value="Genomic_DNA"/>
</dbReference>
<accession>A0A429X110</accession>
<dbReference type="AlphaFoldDB" id="A0A429X110"/>
<dbReference type="GO" id="GO:0006313">
    <property type="term" value="P:DNA transposition"/>
    <property type="evidence" value="ECO:0007669"/>
    <property type="project" value="InterPro"/>
</dbReference>
<evidence type="ECO:0000259" key="2">
    <source>
        <dbReference type="Pfam" id="PF01609"/>
    </source>
</evidence>
<organism evidence="3 4">
    <name type="scientific">Siminovitchia terrae</name>
    <name type="common">Bacillus terrae</name>
    <dbReference type="NCBI Taxonomy" id="1914933"/>
    <lineage>
        <taxon>Bacteria</taxon>
        <taxon>Bacillati</taxon>
        <taxon>Bacillota</taxon>
        <taxon>Bacilli</taxon>
        <taxon>Bacillales</taxon>
        <taxon>Bacillaceae</taxon>
        <taxon>Siminovitchia</taxon>
    </lineage>
</organism>
<gene>
    <name evidence="3" type="ORF">D5F11_025615</name>
</gene>
<dbReference type="Proteomes" id="UP000287296">
    <property type="component" value="Unassembled WGS sequence"/>
</dbReference>
<feature type="domain" description="Transposase IS4-like" evidence="2">
    <location>
        <begin position="239"/>
        <end position="472"/>
    </location>
</feature>
<reference evidence="3 4" key="1">
    <citation type="submission" date="2018-12" db="EMBL/GenBank/DDBJ databases">
        <authorList>
            <person name="Sun L."/>
            <person name="Chen Z."/>
        </authorList>
    </citation>
    <scope>NUCLEOTIDE SEQUENCE [LARGE SCALE GENOMIC DNA]</scope>
    <source>
        <strain evidence="3 4">LMG 29736</strain>
    </source>
</reference>
<comment type="caution">
    <text evidence="3">The sequence shown here is derived from an EMBL/GenBank/DDBJ whole genome shotgun (WGS) entry which is preliminary data.</text>
</comment>
<dbReference type="Pfam" id="PF01609">
    <property type="entry name" value="DDE_Tnp_1"/>
    <property type="match status" value="1"/>
</dbReference>
<proteinExistence type="predicted"/>
<dbReference type="OrthoDB" id="5751230at2"/>